<protein>
    <recommendedName>
        <fullName evidence="4">Iron transporter</fullName>
    </recommendedName>
</protein>
<reference evidence="2 3" key="1">
    <citation type="journal article" date="2019" name="Sci. Transl. Med.">
        <title>Quorum sensing between bacterial species on the skin protects against epidermal injury in atopic dermatitis.</title>
        <authorList>
            <person name="Williams M.R."/>
        </authorList>
    </citation>
    <scope>NUCLEOTIDE SEQUENCE [LARGE SCALE GENOMIC DNA]</scope>
    <source>
        <strain evidence="2 3">E7</strain>
    </source>
</reference>
<evidence type="ECO:0000313" key="3">
    <source>
        <dbReference type="Proteomes" id="UP000293637"/>
    </source>
</evidence>
<feature type="region of interest" description="Disordered" evidence="1">
    <location>
        <begin position="69"/>
        <end position="146"/>
    </location>
</feature>
<sequence>MNIGILIFAISVIISIISAMGDKSHKQRQNQKPPKKKAHSKPTSRQPQKGSFLDKVGDKLNEMNEEISGEHTKHKKVQHDKNTSQPVYKDRKLEREIKVETQDKARPTVQRSSRQLTQSQNSNNDTLQTQPSSRDVVNKQPSNQDLEHTLMDDLKRVRLDIDNEKEKQLAMIEQKAKEIISDKYLSPRAKQYRLKQLLNTKSIEQNMTHQALQFDNNPVVNGLIWQEILNKPKQL</sequence>
<accession>A0A4V2KV99</accession>
<feature type="compositionally biased region" description="Basic and acidic residues" evidence="1">
    <location>
        <begin position="88"/>
        <end position="106"/>
    </location>
</feature>
<dbReference type="RefSeq" id="WP_002492687.1">
    <property type="nucleotide sequence ID" value="NZ_AP021848.1"/>
</dbReference>
<feature type="compositionally biased region" description="Basic residues" evidence="1">
    <location>
        <begin position="25"/>
        <end position="42"/>
    </location>
</feature>
<proteinExistence type="predicted"/>
<comment type="caution">
    <text evidence="2">The sequence shown here is derived from an EMBL/GenBank/DDBJ whole genome shotgun (WGS) entry which is preliminary data.</text>
</comment>
<feature type="compositionally biased region" description="Polar residues" evidence="1">
    <location>
        <begin position="109"/>
        <end position="144"/>
    </location>
</feature>
<organism evidence="2 3">
    <name type="scientific">Staphylococcus lugdunensis</name>
    <dbReference type="NCBI Taxonomy" id="28035"/>
    <lineage>
        <taxon>Bacteria</taxon>
        <taxon>Bacillati</taxon>
        <taxon>Bacillota</taxon>
        <taxon>Bacilli</taxon>
        <taxon>Bacillales</taxon>
        <taxon>Staphylococcaceae</taxon>
        <taxon>Staphylococcus</taxon>
    </lineage>
</organism>
<feature type="region of interest" description="Disordered" evidence="1">
    <location>
        <begin position="23"/>
        <end position="55"/>
    </location>
</feature>
<dbReference type="GeneID" id="58089635"/>
<evidence type="ECO:0000313" key="2">
    <source>
        <dbReference type="EMBL" id="TBW70650.1"/>
    </source>
</evidence>
<dbReference type="Proteomes" id="UP000293637">
    <property type="component" value="Unassembled WGS sequence"/>
</dbReference>
<name>A0A4V2KV99_STALU</name>
<evidence type="ECO:0008006" key="4">
    <source>
        <dbReference type="Google" id="ProtNLM"/>
    </source>
</evidence>
<evidence type="ECO:0000256" key="1">
    <source>
        <dbReference type="SAM" id="MobiDB-lite"/>
    </source>
</evidence>
<gene>
    <name evidence="2" type="ORF">EQ812_11355</name>
</gene>
<dbReference type="AlphaFoldDB" id="A0A4V2KV99"/>
<dbReference type="EMBL" id="SCHB01000009">
    <property type="protein sequence ID" value="TBW70650.1"/>
    <property type="molecule type" value="Genomic_DNA"/>
</dbReference>